<evidence type="ECO:0000313" key="16">
    <source>
        <dbReference type="Proteomes" id="UP001516061"/>
    </source>
</evidence>
<evidence type="ECO:0000256" key="10">
    <source>
        <dbReference type="PROSITE-ProRule" id="PRU01360"/>
    </source>
</evidence>
<keyword evidence="4 10" id="KW-1134">Transmembrane beta strand</keyword>
<keyword evidence="3 10" id="KW-0813">Transport</keyword>
<dbReference type="RefSeq" id="WP_173804410.1">
    <property type="nucleotide sequence ID" value="NZ_JABSNM010000004.1"/>
</dbReference>
<comment type="subcellular location">
    <subcellularLocation>
        <location evidence="1 10">Cell outer membrane</location>
        <topology evidence="1 10">Multi-pass membrane protein</topology>
    </subcellularLocation>
</comment>
<evidence type="ECO:0000256" key="12">
    <source>
        <dbReference type="SAM" id="SignalP"/>
    </source>
</evidence>
<evidence type="ECO:0000256" key="7">
    <source>
        <dbReference type="ARBA" id="ARBA00023136"/>
    </source>
</evidence>
<dbReference type="Gene3D" id="2.40.170.20">
    <property type="entry name" value="TonB-dependent receptor, beta-barrel domain"/>
    <property type="match status" value="1"/>
</dbReference>
<dbReference type="InterPro" id="IPR037066">
    <property type="entry name" value="Plug_dom_sf"/>
</dbReference>
<evidence type="ECO:0000256" key="3">
    <source>
        <dbReference type="ARBA" id="ARBA00022448"/>
    </source>
</evidence>
<evidence type="ECO:0000256" key="5">
    <source>
        <dbReference type="ARBA" id="ARBA00022692"/>
    </source>
</evidence>
<keyword evidence="6 11" id="KW-0798">TonB box</keyword>
<sequence length="931" mass="98881">MNDTSLRTKNGAHKEPARHALMAAAAVLALSPALPVRAAEVLERVEVTGSRLPQRDGEGSAPLRVLIRAEIERSGATTLAELLERLPMMQGMQALSDSVGNDGNGVTAASIHGLGARYTLVLLDGQRLAPADSGSLVDLGTLPLAALERVEILGDGAAALYGADAIGGVVNLILRRGEQPVQLSARAIRPEHAGGRGWSVALSQGLGDELRDGASLSWTLELARTQAIRASQRAFASTGLIRLRDAQGRDLLFFNGSLRSAPANAAVDYTDAAGQTQTVWLNPGVQAGAGCGAAALEVGGLCYHDYAAAVDVAPQTQRASLVLDGAHRLDAPGWALRGTALWSDTLTRATVAPYPADVAVDAGSPAFASLSRWLTPEQIEGFGGALAYWRLQQAGPRQVDYRNRRLHLATGVDGEAGGWRLQARALLSTHEQRQDLRSGWLLEAPLQSALADGRIDPFATGPGGAAGLSALSDAGWRGRYDTARSRIAGLETGATTTLAELPGGAAELAVGAEWRRSGWSRTLSDIARGGALLSGEVQTPAELSRDSAAARGELRLPLTPAVRVDASVRLDQVGPVADRLAGTRVGTSARQTTGRLGWRWQPSAALAWRASAGTGFRAPDLLQIARAEQDYGMSAGSYACPFSSANGLESHPYAALCWPGTNQIGLLKGGNPDLKPERSTHASLGLQLGAAPDAGLGLDLWAVRVHDAVQEIGEQQIIADPVRYASLYAARTQASSGTSSLALRLLPVNIGQVEQRGLDWHAHLRGASPWGRLTGRVEGTWLLRSRYTVPGTEGEWASSLGRFGIDDRVAFRHVIAASLALDRGGWSHQARVNWRSGYRDMIHTEAECGVTSADGLECVGLERRVASHWTLDWTSRWQPRRDLTLTLAVLNLLDRDPPLTLRSTGAHMLGFDPRYASGQGRTLQLGLDWRF</sequence>
<evidence type="ECO:0000256" key="6">
    <source>
        <dbReference type="ARBA" id="ARBA00023077"/>
    </source>
</evidence>
<evidence type="ECO:0000259" key="14">
    <source>
        <dbReference type="Pfam" id="PF07715"/>
    </source>
</evidence>
<dbReference type="InterPro" id="IPR012910">
    <property type="entry name" value="Plug_dom"/>
</dbReference>
<dbReference type="Gene3D" id="2.170.130.10">
    <property type="entry name" value="TonB-dependent receptor, plug domain"/>
    <property type="match status" value="1"/>
</dbReference>
<reference evidence="15 16" key="1">
    <citation type="submission" date="2020-05" db="EMBL/GenBank/DDBJ databases">
        <title>Genomic Encyclopedia of Type Strains, Phase IV (KMG-V): Genome sequencing to study the core and pangenomes of soil and plant-associated prokaryotes.</title>
        <authorList>
            <person name="Whitman W."/>
        </authorList>
    </citation>
    <scope>NUCLEOTIDE SEQUENCE [LARGE SCALE GENOMIC DNA]</scope>
    <source>
        <strain evidence="15 16">C29</strain>
    </source>
</reference>
<dbReference type="EMBL" id="JABSNM010000004">
    <property type="protein sequence ID" value="NRT55430.1"/>
    <property type="molecule type" value="Genomic_DNA"/>
</dbReference>
<evidence type="ECO:0000256" key="2">
    <source>
        <dbReference type="ARBA" id="ARBA00009810"/>
    </source>
</evidence>
<evidence type="ECO:0000256" key="4">
    <source>
        <dbReference type="ARBA" id="ARBA00022452"/>
    </source>
</evidence>
<comment type="similarity">
    <text evidence="2 10 11">Belongs to the TonB-dependent receptor family.</text>
</comment>
<keyword evidence="16" id="KW-1185">Reference proteome</keyword>
<dbReference type="SUPFAM" id="SSF56935">
    <property type="entry name" value="Porins"/>
    <property type="match status" value="1"/>
</dbReference>
<dbReference type="PANTHER" id="PTHR47234:SF1">
    <property type="entry name" value="TONB-DEPENDENT RECEPTOR"/>
    <property type="match status" value="1"/>
</dbReference>
<feature type="chain" id="PRO_5045539719" evidence="12">
    <location>
        <begin position="39"/>
        <end position="931"/>
    </location>
</feature>
<organism evidence="15 16">
    <name type="scientific">Sphaerotilus uruguayifluvii</name>
    <dbReference type="NCBI Taxonomy" id="2735897"/>
    <lineage>
        <taxon>Bacteria</taxon>
        <taxon>Pseudomonadati</taxon>
        <taxon>Pseudomonadota</taxon>
        <taxon>Betaproteobacteria</taxon>
        <taxon>Burkholderiales</taxon>
        <taxon>Sphaerotilaceae</taxon>
        <taxon>Sphaerotilus</taxon>
    </lineage>
</organism>
<feature type="domain" description="TonB-dependent receptor-like beta-barrel" evidence="13">
    <location>
        <begin position="387"/>
        <end position="892"/>
    </location>
</feature>
<evidence type="ECO:0000256" key="9">
    <source>
        <dbReference type="ARBA" id="ARBA00023237"/>
    </source>
</evidence>
<comment type="caution">
    <text evidence="15">The sequence shown here is derived from an EMBL/GenBank/DDBJ whole genome shotgun (WGS) entry which is preliminary data.</text>
</comment>
<evidence type="ECO:0000256" key="1">
    <source>
        <dbReference type="ARBA" id="ARBA00004571"/>
    </source>
</evidence>
<gene>
    <name evidence="15" type="ORF">HNQ01_001142</name>
</gene>
<protein>
    <submittedName>
        <fullName evidence="15">Iron complex outermembrane receptor protein</fullName>
    </submittedName>
</protein>
<dbReference type="InterPro" id="IPR039426">
    <property type="entry name" value="TonB-dep_rcpt-like"/>
</dbReference>
<evidence type="ECO:0000256" key="8">
    <source>
        <dbReference type="ARBA" id="ARBA00023170"/>
    </source>
</evidence>
<evidence type="ECO:0000313" key="15">
    <source>
        <dbReference type="EMBL" id="NRT55430.1"/>
    </source>
</evidence>
<evidence type="ECO:0000256" key="11">
    <source>
        <dbReference type="RuleBase" id="RU003357"/>
    </source>
</evidence>
<dbReference type="Pfam" id="PF00593">
    <property type="entry name" value="TonB_dep_Rec_b-barrel"/>
    <property type="match status" value="1"/>
</dbReference>
<dbReference type="PANTHER" id="PTHR47234">
    <property type="match status" value="1"/>
</dbReference>
<evidence type="ECO:0000259" key="13">
    <source>
        <dbReference type="Pfam" id="PF00593"/>
    </source>
</evidence>
<keyword evidence="8 15" id="KW-0675">Receptor</keyword>
<name>A0ABX2G1Z6_9BURK</name>
<dbReference type="Proteomes" id="UP001516061">
    <property type="component" value="Unassembled WGS sequence"/>
</dbReference>
<accession>A0ABX2G1Z6</accession>
<keyword evidence="9 10" id="KW-0998">Cell outer membrane</keyword>
<dbReference type="Pfam" id="PF07715">
    <property type="entry name" value="Plug"/>
    <property type="match status" value="1"/>
</dbReference>
<dbReference type="InterPro" id="IPR000531">
    <property type="entry name" value="Beta-barrel_TonB"/>
</dbReference>
<keyword evidence="7 10" id="KW-0472">Membrane</keyword>
<keyword evidence="12" id="KW-0732">Signal</keyword>
<proteinExistence type="inferred from homology"/>
<feature type="signal peptide" evidence="12">
    <location>
        <begin position="1"/>
        <end position="38"/>
    </location>
</feature>
<feature type="domain" description="TonB-dependent receptor plug" evidence="14">
    <location>
        <begin position="62"/>
        <end position="169"/>
    </location>
</feature>
<keyword evidence="5 10" id="KW-0812">Transmembrane</keyword>
<dbReference type="InterPro" id="IPR036942">
    <property type="entry name" value="Beta-barrel_TonB_sf"/>
</dbReference>
<dbReference type="PROSITE" id="PS52016">
    <property type="entry name" value="TONB_DEPENDENT_REC_3"/>
    <property type="match status" value="1"/>
</dbReference>